<proteinExistence type="predicted"/>
<dbReference type="HOGENOM" id="CLU_3149694_0_0_10"/>
<organism evidence="1 2">
    <name type="scientific">Bacteroides stercoris ATCC 43183</name>
    <dbReference type="NCBI Taxonomy" id="449673"/>
    <lineage>
        <taxon>Bacteria</taxon>
        <taxon>Pseudomonadati</taxon>
        <taxon>Bacteroidota</taxon>
        <taxon>Bacteroidia</taxon>
        <taxon>Bacteroidales</taxon>
        <taxon>Bacteroidaceae</taxon>
        <taxon>Bacteroides</taxon>
    </lineage>
</organism>
<sequence length="48" mass="5533">MTVKGSVFRLFAGREGRRLTKRKFPVKETSVSLLRKLRFPVEEASVSH</sequence>
<dbReference type="EMBL" id="ABFZ02000010">
    <property type="protein sequence ID" value="EDS16982.1"/>
    <property type="molecule type" value="Genomic_DNA"/>
</dbReference>
<comment type="caution">
    <text evidence="1">The sequence shown here is derived from an EMBL/GenBank/DDBJ whole genome shotgun (WGS) entry which is preliminary data.</text>
</comment>
<evidence type="ECO:0000313" key="1">
    <source>
        <dbReference type="EMBL" id="EDS16982.1"/>
    </source>
</evidence>
<reference evidence="1 2" key="1">
    <citation type="submission" date="2007-11" db="EMBL/GenBank/DDBJ databases">
        <title>Draft genome sequence of Bacteroides stercoris(ATCC 43183).</title>
        <authorList>
            <person name="Sudarsanam P."/>
            <person name="Ley R."/>
            <person name="Guruge J."/>
            <person name="Turnbaugh P.J."/>
            <person name="Mahowald M."/>
            <person name="Liep D."/>
            <person name="Gordon J."/>
        </authorList>
    </citation>
    <scope>NUCLEOTIDE SEQUENCE [LARGE SCALE GENOMIC DNA]</scope>
    <source>
        <strain evidence="1 2">ATCC 43183</strain>
    </source>
</reference>
<dbReference type="AlphaFoldDB" id="B0NKV7"/>
<dbReference type="Proteomes" id="UP000004713">
    <property type="component" value="Unassembled WGS sequence"/>
</dbReference>
<reference evidence="1 2" key="2">
    <citation type="submission" date="2007-11" db="EMBL/GenBank/DDBJ databases">
        <authorList>
            <person name="Fulton L."/>
            <person name="Clifton S."/>
            <person name="Fulton B."/>
            <person name="Xu J."/>
            <person name="Minx P."/>
            <person name="Pepin K.H."/>
            <person name="Johnson M."/>
            <person name="Thiruvilangam P."/>
            <person name="Bhonagiri V."/>
            <person name="Nash W.E."/>
            <person name="Mardis E.R."/>
            <person name="Wilson R.K."/>
        </authorList>
    </citation>
    <scope>NUCLEOTIDE SEQUENCE [LARGE SCALE GENOMIC DNA]</scope>
    <source>
        <strain evidence="1 2">ATCC 43183</strain>
    </source>
</reference>
<gene>
    <name evidence="1" type="ORF">BACSTE_00105</name>
</gene>
<evidence type="ECO:0000313" key="2">
    <source>
        <dbReference type="Proteomes" id="UP000004713"/>
    </source>
</evidence>
<protein>
    <submittedName>
        <fullName evidence="1">Uncharacterized protein</fullName>
    </submittedName>
</protein>
<accession>B0NKV7</accession>
<name>B0NKV7_BACSE</name>